<feature type="transmembrane region" description="Helical" evidence="7">
    <location>
        <begin position="361"/>
        <end position="382"/>
    </location>
</feature>
<keyword evidence="4 7" id="KW-0812">Transmembrane</keyword>
<comment type="caution">
    <text evidence="9">The sequence shown here is derived from an EMBL/GenBank/DDBJ whole genome shotgun (WGS) entry which is preliminary data.</text>
</comment>
<feature type="transmembrane region" description="Helical" evidence="7">
    <location>
        <begin position="167"/>
        <end position="186"/>
    </location>
</feature>
<feature type="transmembrane region" description="Helical" evidence="7">
    <location>
        <begin position="104"/>
        <end position="126"/>
    </location>
</feature>
<comment type="subcellular location">
    <subcellularLocation>
        <location evidence="1">Cell membrane</location>
        <topology evidence="1">Multi-pass membrane protein</topology>
    </subcellularLocation>
</comment>
<feature type="transmembrane region" description="Helical" evidence="7">
    <location>
        <begin position="48"/>
        <end position="66"/>
    </location>
</feature>
<protein>
    <submittedName>
        <fullName evidence="9">MFS transporter</fullName>
    </submittedName>
</protein>
<dbReference type="PANTHER" id="PTHR42718:SF46">
    <property type="entry name" value="BLR6921 PROTEIN"/>
    <property type="match status" value="1"/>
</dbReference>
<keyword evidence="6 7" id="KW-0472">Membrane</keyword>
<feature type="transmembrane region" description="Helical" evidence="7">
    <location>
        <begin position="441"/>
        <end position="461"/>
    </location>
</feature>
<evidence type="ECO:0000256" key="1">
    <source>
        <dbReference type="ARBA" id="ARBA00004651"/>
    </source>
</evidence>
<keyword evidence="5 7" id="KW-1133">Transmembrane helix</keyword>
<feature type="transmembrane region" description="Helical" evidence="7">
    <location>
        <begin position="198"/>
        <end position="217"/>
    </location>
</feature>
<dbReference type="CDD" id="cd17321">
    <property type="entry name" value="MFS_MMR_MDR_like"/>
    <property type="match status" value="1"/>
</dbReference>
<feature type="transmembrane region" description="Helical" evidence="7">
    <location>
        <begin position="272"/>
        <end position="295"/>
    </location>
</feature>
<keyword evidence="3" id="KW-1003">Cell membrane</keyword>
<evidence type="ECO:0000256" key="7">
    <source>
        <dbReference type="SAM" id="Phobius"/>
    </source>
</evidence>
<evidence type="ECO:0000256" key="6">
    <source>
        <dbReference type="ARBA" id="ARBA00023136"/>
    </source>
</evidence>
<dbReference type="PRINTS" id="PR01036">
    <property type="entry name" value="TCRTETB"/>
</dbReference>
<dbReference type="InterPro" id="IPR011701">
    <property type="entry name" value="MFS"/>
</dbReference>
<dbReference type="SUPFAM" id="SSF103473">
    <property type="entry name" value="MFS general substrate transporter"/>
    <property type="match status" value="1"/>
</dbReference>
<evidence type="ECO:0000313" key="10">
    <source>
        <dbReference type="Proteomes" id="UP000654345"/>
    </source>
</evidence>
<dbReference type="Gene3D" id="1.20.1250.20">
    <property type="entry name" value="MFS general substrate transporter like domains"/>
    <property type="match status" value="1"/>
</dbReference>
<feature type="transmembrane region" description="Helical" evidence="7">
    <location>
        <begin position="138"/>
        <end position="161"/>
    </location>
</feature>
<dbReference type="InterPro" id="IPR036259">
    <property type="entry name" value="MFS_trans_sf"/>
</dbReference>
<dbReference type="Pfam" id="PF07690">
    <property type="entry name" value="MFS_1"/>
    <property type="match status" value="1"/>
</dbReference>
<feature type="transmembrane region" description="Helical" evidence="7">
    <location>
        <begin position="335"/>
        <end position="355"/>
    </location>
</feature>
<proteinExistence type="predicted"/>
<feature type="transmembrane region" description="Helical" evidence="7">
    <location>
        <begin position="301"/>
        <end position="323"/>
    </location>
</feature>
<dbReference type="RefSeq" id="WP_201376194.1">
    <property type="nucleotide sequence ID" value="NZ_BNJG01000004.1"/>
</dbReference>
<dbReference type="EMBL" id="BNJG01000004">
    <property type="protein sequence ID" value="GHO60006.1"/>
    <property type="molecule type" value="Genomic_DNA"/>
</dbReference>
<evidence type="ECO:0000256" key="3">
    <source>
        <dbReference type="ARBA" id="ARBA00022475"/>
    </source>
</evidence>
<feature type="domain" description="Major facilitator superfamily (MFS) profile" evidence="8">
    <location>
        <begin position="13"/>
        <end position="466"/>
    </location>
</feature>
<evidence type="ECO:0000256" key="5">
    <source>
        <dbReference type="ARBA" id="ARBA00022989"/>
    </source>
</evidence>
<name>A0ABQ3V4A4_9CHLR</name>
<feature type="transmembrane region" description="Helical" evidence="7">
    <location>
        <begin position="12"/>
        <end position="36"/>
    </location>
</feature>
<accession>A0ABQ3V4A4</accession>
<evidence type="ECO:0000259" key="8">
    <source>
        <dbReference type="PROSITE" id="PS50850"/>
    </source>
</evidence>
<keyword evidence="10" id="KW-1185">Reference proteome</keyword>
<evidence type="ECO:0000256" key="2">
    <source>
        <dbReference type="ARBA" id="ARBA00022448"/>
    </source>
</evidence>
<dbReference type="InterPro" id="IPR004638">
    <property type="entry name" value="EmrB-like"/>
</dbReference>
<dbReference type="InterPro" id="IPR020846">
    <property type="entry name" value="MFS_dom"/>
</dbReference>
<dbReference type="Gene3D" id="1.20.1720.10">
    <property type="entry name" value="Multidrug resistance protein D"/>
    <property type="match status" value="1"/>
</dbReference>
<organism evidence="9 10">
    <name type="scientific">Ktedonobacter robiniae</name>
    <dbReference type="NCBI Taxonomy" id="2778365"/>
    <lineage>
        <taxon>Bacteria</taxon>
        <taxon>Bacillati</taxon>
        <taxon>Chloroflexota</taxon>
        <taxon>Ktedonobacteria</taxon>
        <taxon>Ktedonobacterales</taxon>
        <taxon>Ktedonobacteraceae</taxon>
        <taxon>Ktedonobacter</taxon>
    </lineage>
</organism>
<evidence type="ECO:0000256" key="4">
    <source>
        <dbReference type="ARBA" id="ARBA00022692"/>
    </source>
</evidence>
<feature type="transmembrane region" description="Helical" evidence="7">
    <location>
        <begin position="78"/>
        <end position="98"/>
    </location>
</feature>
<dbReference type="Proteomes" id="UP000654345">
    <property type="component" value="Unassembled WGS sequence"/>
</dbReference>
<sequence>MQATQTPRSFRLALIILCTGFFMTTLDMTIVTVAIPNMLTTMHSTLDQILWVVNAYMLVYGALLITGGRLGDIFGSRTIFACGLGIFVVASTLCGLSQNSLELIAARVLQGVGSALITSTSLALLTSLYPPERRGAALGTYAGVAGLASVVGPLAGGIIVSLLSWRWIFFINVPIGIIALVATFLLIPELRTGKTHQIDFIGIILATAGLFSIIFALDEGQTYHWGTITGILSIPSLLIAGVVILLAFIVWERVPQEPLLPLALFKNHTFSSMAAVNLSLAFGQLGFIFLVNLFFESSLGMSALIAGLATAPLMLAIMIASPLAGRLSDKIGGKYILIAGLVFFAAGISLTAWLSTLHPPIYAFLLPLVLAGVGIGCAASTLMGEAMRGITPPLMGAASGLISTTRQVGGAIGGAVVGGFLQYRLASTHTTIVSGITTAVLPSFLIIAAVLLAGALLCLTLKRTVTNANKAPLQKTVSTTSSAS</sequence>
<dbReference type="PANTHER" id="PTHR42718">
    <property type="entry name" value="MAJOR FACILITATOR SUPERFAMILY MULTIDRUG TRANSPORTER MFSC"/>
    <property type="match status" value="1"/>
</dbReference>
<feature type="transmembrane region" description="Helical" evidence="7">
    <location>
        <begin position="394"/>
        <end position="421"/>
    </location>
</feature>
<evidence type="ECO:0000313" key="9">
    <source>
        <dbReference type="EMBL" id="GHO60006.1"/>
    </source>
</evidence>
<gene>
    <name evidence="9" type="ORF">KSB_84810</name>
</gene>
<dbReference type="PROSITE" id="PS50850">
    <property type="entry name" value="MFS"/>
    <property type="match status" value="1"/>
</dbReference>
<feature type="transmembrane region" description="Helical" evidence="7">
    <location>
        <begin position="223"/>
        <end position="251"/>
    </location>
</feature>
<reference evidence="9 10" key="1">
    <citation type="journal article" date="2021" name="Int. J. Syst. Evol. Microbiol.">
        <title>Reticulibacter mediterranei gen. nov., sp. nov., within the new family Reticulibacteraceae fam. nov., and Ktedonospora formicarum gen. nov., sp. nov., Ktedonobacter robiniae sp. nov., Dictyobacter formicarum sp. nov. and Dictyobacter arantiisoli sp. nov., belonging to the class Ktedonobacteria.</title>
        <authorList>
            <person name="Yabe S."/>
            <person name="Zheng Y."/>
            <person name="Wang C.M."/>
            <person name="Sakai Y."/>
            <person name="Abe K."/>
            <person name="Yokota A."/>
            <person name="Donadio S."/>
            <person name="Cavaletti L."/>
            <person name="Monciardini P."/>
        </authorList>
    </citation>
    <scope>NUCLEOTIDE SEQUENCE [LARGE SCALE GENOMIC DNA]</scope>
    <source>
        <strain evidence="9 10">SOSP1-30</strain>
    </source>
</reference>
<dbReference type="NCBIfam" id="TIGR00711">
    <property type="entry name" value="efflux_EmrB"/>
    <property type="match status" value="1"/>
</dbReference>
<keyword evidence="2" id="KW-0813">Transport</keyword>